<dbReference type="InterPro" id="IPR051818">
    <property type="entry name" value="TPP_dependent_decarboxylase"/>
</dbReference>
<keyword evidence="2" id="KW-0786">Thiamine pyrophosphate</keyword>
<sequence>MLNTAEFFDFVTAKGVDFSTGVPDSLLKDFCAYVADNSNDIIAANEGACIGIAAGYHLATGKIPLVYMQNSGFGNTINPLTSLTDPDVYSIPMLLMVGWRGRPGVKDEPQHVKMGRINEAMIQSLEIPYCILSKDMAEAQKQIDTAFEFMQKEKAPYILLIEKETFEPYKLQSAKPDIYPMSRERAIEVLLEELNDDDVMVSTTGKTSREVFEVREARSEPHYKDFLCVGNMGHTSQIALGIALGKPDRRVVCLDGDGSFLMHMGSAAIVGDQAPDNLKYILVNNGAHESVGGQPTVGFTTDFKKIAEACNYKSTFTASSEDELKETMPKFLESAGPSMLEINVKKGSRKDLGRPTVKPVDNKVDFMKNLGN</sequence>
<keyword evidence="1" id="KW-0210">Decarboxylase</keyword>
<proteinExistence type="predicted"/>
<protein>
    <submittedName>
        <fullName evidence="6">Phosphonopyruvate decarboxylase</fullName>
    </submittedName>
</protein>
<dbReference type="Pfam" id="PF02775">
    <property type="entry name" value="TPP_enzyme_C"/>
    <property type="match status" value="1"/>
</dbReference>
<dbReference type="AlphaFoldDB" id="A0A1W2GMV8"/>
<name>A0A1W2GMV8_REIFA</name>
<evidence type="ECO:0000259" key="4">
    <source>
        <dbReference type="Pfam" id="PF02775"/>
    </source>
</evidence>
<dbReference type="EMBL" id="FWYF01000004">
    <property type="protein sequence ID" value="SMD37772.1"/>
    <property type="molecule type" value="Genomic_DNA"/>
</dbReference>
<dbReference type="RefSeq" id="WP_084374094.1">
    <property type="nucleotide sequence ID" value="NZ_FWYF01000004.1"/>
</dbReference>
<dbReference type="STRING" id="692418.SAMN04488029_3451"/>
<dbReference type="InterPro" id="IPR029061">
    <property type="entry name" value="THDP-binding"/>
</dbReference>
<evidence type="ECO:0000259" key="5">
    <source>
        <dbReference type="Pfam" id="PF02776"/>
    </source>
</evidence>
<dbReference type="OrthoDB" id="4494979at2"/>
<dbReference type="PROSITE" id="PS00187">
    <property type="entry name" value="TPP_ENZYMES"/>
    <property type="match status" value="1"/>
</dbReference>
<dbReference type="Proteomes" id="UP000192472">
    <property type="component" value="Unassembled WGS sequence"/>
</dbReference>
<keyword evidence="7" id="KW-1185">Reference proteome</keyword>
<evidence type="ECO:0000313" key="7">
    <source>
        <dbReference type="Proteomes" id="UP000192472"/>
    </source>
</evidence>
<evidence type="ECO:0000256" key="1">
    <source>
        <dbReference type="ARBA" id="ARBA00022793"/>
    </source>
</evidence>
<dbReference type="GO" id="GO:0032923">
    <property type="term" value="P:organic phosphonate biosynthetic process"/>
    <property type="evidence" value="ECO:0007669"/>
    <property type="project" value="InterPro"/>
</dbReference>
<evidence type="ECO:0000256" key="3">
    <source>
        <dbReference type="ARBA" id="ARBA00023239"/>
    </source>
</evidence>
<keyword evidence="6" id="KW-0670">Pyruvate</keyword>
<gene>
    <name evidence="6" type="ORF">SAMN04488029_3451</name>
</gene>
<evidence type="ECO:0000313" key="6">
    <source>
        <dbReference type="EMBL" id="SMD37772.1"/>
    </source>
</evidence>
<dbReference type="NCBIfam" id="TIGR03297">
    <property type="entry name" value="Ppyr-DeCO2ase"/>
    <property type="match status" value="1"/>
</dbReference>
<reference evidence="6 7" key="1">
    <citation type="submission" date="2017-04" db="EMBL/GenBank/DDBJ databases">
        <authorList>
            <person name="Afonso C.L."/>
            <person name="Miller P.J."/>
            <person name="Scott M.A."/>
            <person name="Spackman E."/>
            <person name="Goraichik I."/>
            <person name="Dimitrov K.M."/>
            <person name="Suarez D.L."/>
            <person name="Swayne D.E."/>
        </authorList>
    </citation>
    <scope>NUCLEOTIDE SEQUENCE [LARGE SCALE GENOMIC DNA]</scope>
    <source>
        <strain evidence="6 7">DSM 26133</strain>
    </source>
</reference>
<dbReference type="InterPro" id="IPR011766">
    <property type="entry name" value="TPP_enzyme_TPP-bd"/>
</dbReference>
<organism evidence="6 7">
    <name type="scientific">Reichenbachiella faecimaris</name>
    <dbReference type="NCBI Taxonomy" id="692418"/>
    <lineage>
        <taxon>Bacteria</taxon>
        <taxon>Pseudomonadati</taxon>
        <taxon>Bacteroidota</taxon>
        <taxon>Cytophagia</taxon>
        <taxon>Cytophagales</taxon>
        <taxon>Reichenbachiellaceae</taxon>
        <taxon>Reichenbachiella</taxon>
    </lineage>
</organism>
<dbReference type="CDD" id="cd07035">
    <property type="entry name" value="TPP_PYR_POX_like"/>
    <property type="match status" value="1"/>
</dbReference>
<dbReference type="Gene3D" id="3.40.50.970">
    <property type="match status" value="2"/>
</dbReference>
<dbReference type="InterPro" id="IPR012001">
    <property type="entry name" value="Thiamin_PyroP_enz_TPP-bd_dom"/>
</dbReference>
<dbReference type="FunFam" id="3.40.50.970:FF:000100">
    <property type="entry name" value="Putative phosphonopyruvate decarboxylase"/>
    <property type="match status" value="1"/>
</dbReference>
<dbReference type="PANTHER" id="PTHR42818:SF1">
    <property type="entry name" value="SULFOPYRUVATE DECARBOXYLASE"/>
    <property type="match status" value="1"/>
</dbReference>
<feature type="domain" description="Thiamine pyrophosphate enzyme TPP-binding" evidence="4">
    <location>
        <begin position="204"/>
        <end position="342"/>
    </location>
</feature>
<dbReference type="SUPFAM" id="SSF52518">
    <property type="entry name" value="Thiamin diphosphate-binding fold (THDP-binding)"/>
    <property type="match status" value="2"/>
</dbReference>
<dbReference type="GO" id="GO:0033980">
    <property type="term" value="F:phosphonopyruvate decarboxylase activity"/>
    <property type="evidence" value="ECO:0007669"/>
    <property type="project" value="InterPro"/>
</dbReference>
<keyword evidence="3" id="KW-0456">Lyase</keyword>
<dbReference type="GO" id="GO:0000287">
    <property type="term" value="F:magnesium ion binding"/>
    <property type="evidence" value="ECO:0007669"/>
    <property type="project" value="InterPro"/>
</dbReference>
<feature type="domain" description="Thiamine pyrophosphate enzyme N-terminal TPP-binding" evidence="5">
    <location>
        <begin position="7"/>
        <end position="111"/>
    </location>
</feature>
<dbReference type="InterPro" id="IPR017684">
    <property type="entry name" value="Phosphono-pyrv_decarboxylase"/>
</dbReference>
<accession>A0A1W2GMV8</accession>
<evidence type="ECO:0000256" key="2">
    <source>
        <dbReference type="ARBA" id="ARBA00023052"/>
    </source>
</evidence>
<dbReference type="CDD" id="cd03371">
    <property type="entry name" value="TPP_PpyrDC"/>
    <property type="match status" value="1"/>
</dbReference>
<dbReference type="PANTHER" id="PTHR42818">
    <property type="entry name" value="SULFOPYRUVATE DECARBOXYLASE SUBUNIT ALPHA"/>
    <property type="match status" value="1"/>
</dbReference>
<dbReference type="InterPro" id="IPR000399">
    <property type="entry name" value="TPP-bd_CS"/>
</dbReference>
<dbReference type="Pfam" id="PF02776">
    <property type="entry name" value="TPP_enzyme_N"/>
    <property type="match status" value="1"/>
</dbReference>
<dbReference type="GO" id="GO:0030976">
    <property type="term" value="F:thiamine pyrophosphate binding"/>
    <property type="evidence" value="ECO:0007669"/>
    <property type="project" value="InterPro"/>
</dbReference>